<organism evidence="1 2">
    <name type="scientific">Camelliibacillus cellulosilyticus</name>
    <dbReference type="NCBI Taxonomy" id="2174486"/>
    <lineage>
        <taxon>Bacteria</taxon>
        <taxon>Bacillati</taxon>
        <taxon>Bacillota</taxon>
        <taxon>Bacilli</taxon>
        <taxon>Bacillales</taxon>
        <taxon>Sporolactobacillaceae</taxon>
        <taxon>Camelliibacillus</taxon>
    </lineage>
</organism>
<dbReference type="RefSeq" id="WP_376846386.1">
    <property type="nucleotide sequence ID" value="NZ_JBHSFW010000007.1"/>
</dbReference>
<reference evidence="2" key="1">
    <citation type="journal article" date="2019" name="Int. J. Syst. Evol. Microbiol.">
        <title>The Global Catalogue of Microorganisms (GCM) 10K type strain sequencing project: providing services to taxonomists for standard genome sequencing and annotation.</title>
        <authorList>
            <consortium name="The Broad Institute Genomics Platform"/>
            <consortium name="The Broad Institute Genome Sequencing Center for Infectious Disease"/>
            <person name="Wu L."/>
            <person name="Ma J."/>
        </authorList>
    </citation>
    <scope>NUCLEOTIDE SEQUENCE [LARGE SCALE GENOMIC DNA]</scope>
    <source>
        <strain evidence="2">CGMCC 1.16306</strain>
    </source>
</reference>
<keyword evidence="2" id="KW-1185">Reference proteome</keyword>
<sequence>MFISACQYSVNDRFNGIKYRAKNPSQDKQYGEAELKRTSNYEAYKANTENPVKRLTYWKSVKQDFEKMMVDDISPLQRR</sequence>
<proteinExistence type="predicted"/>
<comment type="caution">
    <text evidence="1">The sequence shown here is derived from an EMBL/GenBank/DDBJ whole genome shotgun (WGS) entry which is preliminary data.</text>
</comment>
<evidence type="ECO:0000313" key="2">
    <source>
        <dbReference type="Proteomes" id="UP001596022"/>
    </source>
</evidence>
<gene>
    <name evidence="1" type="ORF">ACFO4N_11235</name>
</gene>
<name>A0ABV9GPW8_9BACL</name>
<protein>
    <submittedName>
        <fullName evidence="1">Uncharacterized protein</fullName>
    </submittedName>
</protein>
<dbReference type="Proteomes" id="UP001596022">
    <property type="component" value="Unassembled WGS sequence"/>
</dbReference>
<dbReference type="EMBL" id="JBHSFW010000007">
    <property type="protein sequence ID" value="MFC4619287.1"/>
    <property type="molecule type" value="Genomic_DNA"/>
</dbReference>
<evidence type="ECO:0000313" key="1">
    <source>
        <dbReference type="EMBL" id="MFC4619287.1"/>
    </source>
</evidence>
<accession>A0ABV9GPW8</accession>